<dbReference type="EC" id="4.1.99.18" evidence="6"/>
<dbReference type="PANTHER" id="PTHR11228">
    <property type="entry name" value="RADICAL SAM DOMAIN PROTEIN"/>
    <property type="match status" value="1"/>
</dbReference>
<keyword evidence="7" id="KW-1185">Reference proteome</keyword>
<evidence type="ECO:0000313" key="6">
    <source>
        <dbReference type="EMBL" id="OCI32603.1"/>
    </source>
</evidence>
<evidence type="ECO:0000256" key="4">
    <source>
        <dbReference type="ARBA" id="ARBA00023014"/>
    </source>
</evidence>
<comment type="caution">
    <text evidence="6">The sequence shown here is derived from an EMBL/GenBank/DDBJ whole genome shotgun (WGS) entry which is preliminary data.</text>
</comment>
<organism evidence="6 7">
    <name type="scientific">Oerskovia enterophila</name>
    <dbReference type="NCBI Taxonomy" id="43678"/>
    <lineage>
        <taxon>Bacteria</taxon>
        <taxon>Bacillati</taxon>
        <taxon>Actinomycetota</taxon>
        <taxon>Actinomycetes</taxon>
        <taxon>Micrococcales</taxon>
        <taxon>Cellulomonadaceae</taxon>
        <taxon>Oerskovia</taxon>
    </lineage>
</organism>
<sequence length="260" mass="28371">MVEPELVKEPLCQIDGRPALVAHIARRIACWFCHNEGAVTPQSVTPATGSMLKTETAVAVIRAAIVLGSHHIYITGGEPLLHPGARTILESIPEHSSKDYSVALVSNATLLPRAIGWLEECHIEKIKLSLHYLSDSSFASIAATRMPVRAVTNAIRLAAERLPKVEINTLVQPQNLHEIRDIMLFADEVGADLQLLQLVETEFNARSENRVDGDTIKSLLSAECGRPVDDSRVTGQTKLRYQYRGVSVVLIDSSSPAVPS</sequence>
<dbReference type="CDD" id="cd01335">
    <property type="entry name" value="Radical_SAM"/>
    <property type="match status" value="1"/>
</dbReference>
<dbReference type="InterPro" id="IPR013785">
    <property type="entry name" value="Aldolase_TIM"/>
</dbReference>
<dbReference type="InterPro" id="IPR058240">
    <property type="entry name" value="rSAM_sf"/>
</dbReference>
<name>A0ABX2Y8L3_9CELL</name>
<dbReference type="PROSITE" id="PS51918">
    <property type="entry name" value="RADICAL_SAM"/>
    <property type="match status" value="1"/>
</dbReference>
<evidence type="ECO:0000256" key="2">
    <source>
        <dbReference type="ARBA" id="ARBA00022723"/>
    </source>
</evidence>
<evidence type="ECO:0000256" key="1">
    <source>
        <dbReference type="ARBA" id="ARBA00022691"/>
    </source>
</evidence>
<dbReference type="InterPro" id="IPR050377">
    <property type="entry name" value="Radical_SAM_PqqE_MftC-like"/>
</dbReference>
<protein>
    <submittedName>
        <fullName evidence="6">Cyclic pyranopterin monophosphate synthase</fullName>
        <ecNumber evidence="6">4.1.99.18</ecNumber>
    </submittedName>
</protein>
<keyword evidence="4" id="KW-0411">Iron-sulfur</keyword>
<keyword evidence="1" id="KW-0949">S-adenosyl-L-methionine</keyword>
<feature type="domain" description="Radical SAM core" evidence="5">
    <location>
        <begin position="12"/>
        <end position="244"/>
    </location>
</feature>
<dbReference type="RefSeq" id="WP_169834181.1">
    <property type="nucleotide sequence ID" value="NZ_MAQA01000004.1"/>
</dbReference>
<proteinExistence type="predicted"/>
<dbReference type="EMBL" id="MAQA01000004">
    <property type="protein sequence ID" value="OCI32603.1"/>
    <property type="molecule type" value="Genomic_DNA"/>
</dbReference>
<keyword evidence="2" id="KW-0479">Metal-binding</keyword>
<evidence type="ECO:0000313" key="7">
    <source>
        <dbReference type="Proteomes" id="UP000093412"/>
    </source>
</evidence>
<evidence type="ECO:0000256" key="3">
    <source>
        <dbReference type="ARBA" id="ARBA00023004"/>
    </source>
</evidence>
<accession>A0ABX2Y8L3</accession>
<evidence type="ECO:0000259" key="5">
    <source>
        <dbReference type="PROSITE" id="PS51918"/>
    </source>
</evidence>
<dbReference type="GO" id="GO:0016829">
    <property type="term" value="F:lyase activity"/>
    <property type="evidence" value="ECO:0007669"/>
    <property type="project" value="UniProtKB-KW"/>
</dbReference>
<dbReference type="PANTHER" id="PTHR11228:SF35">
    <property type="entry name" value="MOLYBDENUM COFACTOR BIOSYNTHESIS PROTEIN A-RELATED"/>
    <property type="match status" value="1"/>
</dbReference>
<dbReference type="InterPro" id="IPR007197">
    <property type="entry name" value="rSAM"/>
</dbReference>
<gene>
    <name evidence="6" type="primary">moaA_1</name>
    <name evidence="6" type="ORF">OERS_05300</name>
</gene>
<keyword evidence="3" id="KW-0408">Iron</keyword>
<dbReference type="Pfam" id="PF04055">
    <property type="entry name" value="Radical_SAM"/>
    <property type="match status" value="1"/>
</dbReference>
<dbReference type="Gene3D" id="3.20.20.70">
    <property type="entry name" value="Aldolase class I"/>
    <property type="match status" value="1"/>
</dbReference>
<dbReference type="Proteomes" id="UP000093412">
    <property type="component" value="Unassembled WGS sequence"/>
</dbReference>
<keyword evidence="6" id="KW-0456">Lyase</keyword>
<dbReference type="SUPFAM" id="SSF102114">
    <property type="entry name" value="Radical SAM enzymes"/>
    <property type="match status" value="1"/>
</dbReference>
<reference evidence="6 7" key="1">
    <citation type="submission" date="2016-06" db="EMBL/GenBank/DDBJ databases">
        <title>Genome sequence of Oerskovia enterophila DSM 43852.</title>
        <authorList>
            <person name="Poehlein A."/>
            <person name="Jag V."/>
            <person name="Bengelsdorf F.R."/>
            <person name="Daniel R."/>
            <person name="Duerre P."/>
        </authorList>
    </citation>
    <scope>NUCLEOTIDE SEQUENCE [LARGE SCALE GENOMIC DNA]</scope>
    <source>
        <strain evidence="6 7">DSM 43852</strain>
    </source>
</reference>